<proteinExistence type="predicted"/>
<dbReference type="EMBL" id="REGN01000752">
    <property type="protein sequence ID" value="RNA39403.1"/>
    <property type="molecule type" value="Genomic_DNA"/>
</dbReference>
<sequence>MIVRKSKLLEAYKESVCMQNLVLKLRLQFLENRKENKTMFKLNSIAKNNHSSLHTIRLIAVFMTDRNQICPFRYLFSVQDRE</sequence>
<name>A0A3M7SUA9_BRAPC</name>
<protein>
    <submittedName>
        <fullName evidence="1">Uncharacterized protein</fullName>
    </submittedName>
</protein>
<reference evidence="1 2" key="1">
    <citation type="journal article" date="2018" name="Sci. Rep.">
        <title>Genomic signatures of local adaptation to the degree of environmental predictability in rotifers.</title>
        <authorList>
            <person name="Franch-Gras L."/>
            <person name="Hahn C."/>
            <person name="Garcia-Roger E.M."/>
            <person name="Carmona M.J."/>
            <person name="Serra M."/>
            <person name="Gomez A."/>
        </authorList>
    </citation>
    <scope>NUCLEOTIDE SEQUENCE [LARGE SCALE GENOMIC DNA]</scope>
    <source>
        <strain evidence="1">HYR1</strain>
    </source>
</reference>
<evidence type="ECO:0000313" key="1">
    <source>
        <dbReference type="EMBL" id="RNA39403.1"/>
    </source>
</evidence>
<dbReference type="AlphaFoldDB" id="A0A3M7SUA9"/>
<comment type="caution">
    <text evidence="1">The sequence shown here is derived from an EMBL/GenBank/DDBJ whole genome shotgun (WGS) entry which is preliminary data.</text>
</comment>
<accession>A0A3M7SUA9</accession>
<organism evidence="1 2">
    <name type="scientific">Brachionus plicatilis</name>
    <name type="common">Marine rotifer</name>
    <name type="synonym">Brachionus muelleri</name>
    <dbReference type="NCBI Taxonomy" id="10195"/>
    <lineage>
        <taxon>Eukaryota</taxon>
        <taxon>Metazoa</taxon>
        <taxon>Spiralia</taxon>
        <taxon>Gnathifera</taxon>
        <taxon>Rotifera</taxon>
        <taxon>Eurotatoria</taxon>
        <taxon>Monogononta</taxon>
        <taxon>Pseudotrocha</taxon>
        <taxon>Ploima</taxon>
        <taxon>Brachionidae</taxon>
        <taxon>Brachionus</taxon>
    </lineage>
</organism>
<gene>
    <name evidence="1" type="ORF">BpHYR1_039391</name>
</gene>
<keyword evidence="2" id="KW-1185">Reference proteome</keyword>
<dbReference type="Proteomes" id="UP000276133">
    <property type="component" value="Unassembled WGS sequence"/>
</dbReference>
<evidence type="ECO:0000313" key="2">
    <source>
        <dbReference type="Proteomes" id="UP000276133"/>
    </source>
</evidence>